<organism evidence="3 4">
    <name type="scientific">Ruminococcus bovis</name>
    <dbReference type="NCBI Taxonomy" id="2564099"/>
    <lineage>
        <taxon>Bacteria</taxon>
        <taxon>Bacillati</taxon>
        <taxon>Bacillota</taxon>
        <taxon>Clostridia</taxon>
        <taxon>Eubacteriales</taxon>
        <taxon>Oscillospiraceae</taxon>
        <taxon>Ruminococcus</taxon>
    </lineage>
</organism>
<feature type="transmembrane region" description="Helical" evidence="2">
    <location>
        <begin position="55"/>
        <end position="77"/>
    </location>
</feature>
<evidence type="ECO:0000313" key="3">
    <source>
        <dbReference type="EMBL" id="QCT07092.1"/>
    </source>
</evidence>
<keyword evidence="2" id="KW-0812">Transmembrane</keyword>
<dbReference type="AlphaFoldDB" id="A0A4P8XWM4"/>
<gene>
    <name evidence="3" type="ORF">E5Z56_06815</name>
</gene>
<proteinExistence type="predicted"/>
<dbReference type="EMBL" id="CP039381">
    <property type="protein sequence ID" value="QCT07092.1"/>
    <property type="molecule type" value="Genomic_DNA"/>
</dbReference>
<dbReference type="KEGG" id="ruj:E5Z56_06815"/>
<dbReference type="RefSeq" id="WP_138157162.1">
    <property type="nucleotide sequence ID" value="NZ_CP039381.1"/>
</dbReference>
<reference evidence="3 4" key="1">
    <citation type="submission" date="2019-04" db="EMBL/GenBank/DDBJ databases">
        <authorList>
            <person name="Embree M."/>
            <person name="Gaffney J.R."/>
        </authorList>
    </citation>
    <scope>NUCLEOTIDE SEQUENCE [LARGE SCALE GENOMIC DNA]</scope>
    <source>
        <strain evidence="3 4">JE7A12</strain>
    </source>
</reference>
<dbReference type="OrthoDB" id="1976590at2"/>
<keyword evidence="2" id="KW-1133">Transmembrane helix</keyword>
<sequence length="308" mass="34963">MFKKKKNENVDFTPSDLSKLTQKGARETGKESSYGEFRQARDAEVLDKTRRRKRLLFWLSLLLIAFLLCLWLLMFWWTRAGDLVIDVDRLADQKGIILSETSDFKHPETVLSGKGVDNVTNITYAWLTDNMTIDGDISYLDKYVSSKDKSIDGGSHNGDSNNNKKKIAGTNNAGENYLAYTFYCKNVGNQSLSYDATLINKGAAKSMDEAVRIIVFKNGKPTVYAHKKHKSNEPEDDSKFIPKSLSSKAWINDKEIMTTKSENFKPNQVDKYTVLMWVEGNDPECINEILGGHMKMSMTFSVEDDKET</sequence>
<evidence type="ECO:0000256" key="1">
    <source>
        <dbReference type="SAM" id="MobiDB-lite"/>
    </source>
</evidence>
<accession>A0A4P8XWM4</accession>
<feature type="region of interest" description="Disordered" evidence="1">
    <location>
        <begin position="1"/>
        <end position="33"/>
    </location>
</feature>
<keyword evidence="2" id="KW-0472">Membrane</keyword>
<dbReference type="Proteomes" id="UP000301475">
    <property type="component" value="Chromosome"/>
</dbReference>
<protein>
    <submittedName>
        <fullName evidence="3">Uncharacterized protein</fullName>
    </submittedName>
</protein>
<feature type="compositionally biased region" description="Polar residues" evidence="1">
    <location>
        <begin position="10"/>
        <end position="21"/>
    </location>
</feature>
<evidence type="ECO:0000256" key="2">
    <source>
        <dbReference type="SAM" id="Phobius"/>
    </source>
</evidence>
<name>A0A4P8XWM4_9FIRM</name>
<evidence type="ECO:0000313" key="4">
    <source>
        <dbReference type="Proteomes" id="UP000301475"/>
    </source>
</evidence>
<keyword evidence="4" id="KW-1185">Reference proteome</keyword>